<dbReference type="InterPro" id="IPR007296">
    <property type="entry name" value="DUF403"/>
</dbReference>
<dbReference type="InterPro" id="IPR051680">
    <property type="entry name" value="ATP-dep_Glu-Cys_Ligase-2"/>
</dbReference>
<proteinExistence type="predicted"/>
<dbReference type="OrthoDB" id="9803532at2"/>
<dbReference type="STRING" id="356660.SAMN05444336_102418"/>
<keyword evidence="3" id="KW-1185">Reference proteome</keyword>
<protein>
    <submittedName>
        <fullName evidence="2">Uncharacterized conserved protein, Alpha-E superfamily</fullName>
    </submittedName>
</protein>
<feature type="domain" description="DUF403" evidence="1">
    <location>
        <begin position="1"/>
        <end position="309"/>
    </location>
</feature>
<dbReference type="PANTHER" id="PTHR34595:SF7">
    <property type="entry name" value="SLL1039 PROTEIN"/>
    <property type="match status" value="1"/>
</dbReference>
<evidence type="ECO:0000313" key="2">
    <source>
        <dbReference type="EMBL" id="SDW81323.1"/>
    </source>
</evidence>
<dbReference type="AlphaFoldDB" id="A0A1H2WKZ2"/>
<name>A0A1H2WKZ2_9RHOB</name>
<gene>
    <name evidence="2" type="ORF">SAMN05444336_102418</name>
</gene>
<organism evidence="2 3">
    <name type="scientific">Albimonas donghaensis</name>
    <dbReference type="NCBI Taxonomy" id="356660"/>
    <lineage>
        <taxon>Bacteria</taxon>
        <taxon>Pseudomonadati</taxon>
        <taxon>Pseudomonadota</taxon>
        <taxon>Alphaproteobacteria</taxon>
        <taxon>Rhodobacterales</taxon>
        <taxon>Paracoccaceae</taxon>
        <taxon>Albimonas</taxon>
    </lineage>
</organism>
<dbReference type="Proteomes" id="UP000199118">
    <property type="component" value="Unassembled WGS sequence"/>
</dbReference>
<dbReference type="PANTHER" id="PTHR34595">
    <property type="entry name" value="BLR5612 PROTEIN"/>
    <property type="match status" value="1"/>
</dbReference>
<evidence type="ECO:0000313" key="3">
    <source>
        <dbReference type="Proteomes" id="UP000199118"/>
    </source>
</evidence>
<sequence>MLSRTAENLFWMGRYIERAESTARLMEMGQRMAMLPGAGERDEWRSVVTSCGSAHHFDKAERISEVAAARALVLDGDNPSSIRACLSAARANGKAVRTALTREMWESLNDGWRKLESVDPGAQSLRRELPELLDWTKRRANLLRGAAETSMLRNDGWDFMRIGGFLERADMILRLLDVKYFVLLPETDVVGGGRDHHQWTSVLHATSATRAFHHVYRGDYAPWQITDFLLLNRAFPRSLSHCYRQTLGHLEHIERRYGARHPCHDTALAMVERLESAGMGELFKQGLHEFVSDALAVTARLSREIKEAYHF</sequence>
<dbReference type="EMBL" id="FNMZ01000002">
    <property type="protein sequence ID" value="SDW81323.1"/>
    <property type="molecule type" value="Genomic_DNA"/>
</dbReference>
<evidence type="ECO:0000259" key="1">
    <source>
        <dbReference type="Pfam" id="PF04168"/>
    </source>
</evidence>
<dbReference type="Pfam" id="PF04168">
    <property type="entry name" value="Alpha-E"/>
    <property type="match status" value="1"/>
</dbReference>
<reference evidence="2 3" key="1">
    <citation type="submission" date="2016-10" db="EMBL/GenBank/DDBJ databases">
        <authorList>
            <person name="de Groot N.N."/>
        </authorList>
    </citation>
    <scope>NUCLEOTIDE SEQUENCE [LARGE SCALE GENOMIC DNA]</scope>
    <source>
        <strain evidence="2 3">DSM 17890</strain>
    </source>
</reference>
<dbReference type="RefSeq" id="WP_092680667.1">
    <property type="nucleotide sequence ID" value="NZ_FNMZ01000002.1"/>
</dbReference>
<accession>A0A1H2WKZ2</accession>